<dbReference type="EMBL" id="JAFITO010000020">
    <property type="protein sequence ID" value="MBN4068514.1"/>
    <property type="molecule type" value="Genomic_DNA"/>
</dbReference>
<reference evidence="1 2" key="1">
    <citation type="submission" date="2021-02" db="EMBL/GenBank/DDBJ databases">
        <title>Activity-based single-cell genomes from oceanic crustal fluid captures similar information to metagenomic and metatranscriptomic surveys with orders of magnitude less sampling.</title>
        <authorList>
            <person name="D'Angelo T.S."/>
            <person name="Orcutt B.N."/>
        </authorList>
    </citation>
    <scope>NUCLEOTIDE SEQUENCE [LARGE SCALE GENOMIC DNA]</scope>
    <source>
        <strain evidence="1">AH-315-G02</strain>
    </source>
</reference>
<sequence length="171" mass="18469">MIKQFFFRVAYKLSKNVPYSFGKRLRKMTAGKLFKRVGKNFSVGIGASFGDGTCLELSEFTNLGPGFSLTGLGTVRFGSHIMMGYECMFITTNHNALPGGGYGKDETKQITIGSHVWFGHRVIVLPGVTIGDHAIIGAGAVVSKNVPAFGVAVGNPARIVKIRNKKLTDRV</sequence>
<keyword evidence="1" id="KW-0808">Transferase</keyword>
<organism evidence="1 2">
    <name type="scientific">Desulfotalea psychrophila</name>
    <dbReference type="NCBI Taxonomy" id="84980"/>
    <lineage>
        <taxon>Bacteria</taxon>
        <taxon>Pseudomonadati</taxon>
        <taxon>Thermodesulfobacteriota</taxon>
        <taxon>Desulfobulbia</taxon>
        <taxon>Desulfobulbales</taxon>
        <taxon>Desulfocapsaceae</taxon>
        <taxon>Desulfotalea</taxon>
    </lineage>
</organism>
<name>A0ABS3ATT5_9BACT</name>
<evidence type="ECO:0000313" key="2">
    <source>
        <dbReference type="Proteomes" id="UP000717534"/>
    </source>
</evidence>
<dbReference type="Gene3D" id="2.160.10.10">
    <property type="entry name" value="Hexapeptide repeat proteins"/>
    <property type="match status" value="1"/>
</dbReference>
<dbReference type="Proteomes" id="UP000717534">
    <property type="component" value="Unassembled WGS sequence"/>
</dbReference>
<keyword evidence="2" id="KW-1185">Reference proteome</keyword>
<protein>
    <submittedName>
        <fullName evidence="1">Acyltransferase</fullName>
    </submittedName>
</protein>
<dbReference type="SUPFAM" id="SSF51161">
    <property type="entry name" value="Trimeric LpxA-like enzymes"/>
    <property type="match status" value="1"/>
</dbReference>
<dbReference type="InterPro" id="IPR051159">
    <property type="entry name" value="Hexapeptide_acetyltransf"/>
</dbReference>
<keyword evidence="1" id="KW-0012">Acyltransferase</keyword>
<dbReference type="InterPro" id="IPR011004">
    <property type="entry name" value="Trimer_LpxA-like_sf"/>
</dbReference>
<proteinExistence type="predicted"/>
<comment type="caution">
    <text evidence="1">The sequence shown here is derived from an EMBL/GenBank/DDBJ whole genome shotgun (WGS) entry which is preliminary data.</text>
</comment>
<dbReference type="CDD" id="cd04647">
    <property type="entry name" value="LbH_MAT_like"/>
    <property type="match status" value="1"/>
</dbReference>
<gene>
    <name evidence="1" type="ORF">JYU06_03215</name>
</gene>
<dbReference type="PANTHER" id="PTHR23416">
    <property type="entry name" value="SIALIC ACID SYNTHASE-RELATED"/>
    <property type="match status" value="1"/>
</dbReference>
<dbReference type="InterPro" id="IPR001451">
    <property type="entry name" value="Hexapep"/>
</dbReference>
<dbReference type="GO" id="GO:0016746">
    <property type="term" value="F:acyltransferase activity"/>
    <property type="evidence" value="ECO:0007669"/>
    <property type="project" value="UniProtKB-KW"/>
</dbReference>
<dbReference type="Pfam" id="PF00132">
    <property type="entry name" value="Hexapep"/>
    <property type="match status" value="1"/>
</dbReference>
<evidence type="ECO:0000313" key="1">
    <source>
        <dbReference type="EMBL" id="MBN4068514.1"/>
    </source>
</evidence>
<accession>A0ABS3ATT5</accession>